<evidence type="ECO:0000259" key="1">
    <source>
        <dbReference type="PROSITE" id="PS50003"/>
    </source>
</evidence>
<dbReference type="PANTHER" id="PTHR14336:SF8">
    <property type="entry name" value="PROTEIN OPY1"/>
    <property type="match status" value="1"/>
</dbReference>
<reference evidence="2" key="1">
    <citation type="submission" date="2021-09" db="EMBL/GenBank/DDBJ databases">
        <authorList>
            <consortium name="AG Swart"/>
            <person name="Singh M."/>
            <person name="Singh A."/>
            <person name="Seah K."/>
            <person name="Emmerich C."/>
        </authorList>
    </citation>
    <scope>NUCLEOTIDE SEQUENCE</scope>
    <source>
        <strain evidence="2">ATCC30299</strain>
    </source>
</reference>
<dbReference type="Pfam" id="PF08005">
    <property type="entry name" value="PHR"/>
    <property type="match status" value="1"/>
</dbReference>
<dbReference type="SUPFAM" id="SSF50729">
    <property type="entry name" value="PH domain-like"/>
    <property type="match status" value="1"/>
</dbReference>
<dbReference type="InterPro" id="IPR011993">
    <property type="entry name" value="PH-like_dom_sf"/>
</dbReference>
<name>A0AAU9K244_9CILI</name>
<dbReference type="Gene3D" id="2.30.29.30">
    <property type="entry name" value="Pleckstrin-homology domain (PH domain)/Phosphotyrosine-binding domain (PTB)"/>
    <property type="match status" value="1"/>
</dbReference>
<comment type="caution">
    <text evidence="2">The sequence shown here is derived from an EMBL/GenBank/DDBJ whole genome shotgun (WGS) entry which is preliminary data.</text>
</comment>
<dbReference type="PROSITE" id="PS50003">
    <property type="entry name" value="PH_DOMAIN"/>
    <property type="match status" value="1"/>
</dbReference>
<dbReference type="InterPro" id="IPR051707">
    <property type="entry name" value="PI-Interact_SigTrans_Reg"/>
</dbReference>
<sequence>MEGAIKTGWIEKKSHYLKKWRKRWLVLDENFLRTYKFPYQFVNPTATIKISSIVDAIPYESDSSKDFCFKISTSTRQYIISATSDVDMIGWLNLINHARRSPQISHFSSFNCMHERKALSEVSLISSFSKLKEILYAREQELIENLDEAYQSNIEEISIENCHLEKILQKETESYGNVQAILNSTDSIVEKIRKVQRISAQSLSFKKFDYIEGIDIKTSIQEENLKKLFSGNIKVSLENPQEVSVRRTNITRALKWRYTGERVDALSFSASEDVMLTGVGICMPYKFGGLTQVKDFQVLKGNTSSALGIYKHPHKFSMQFNPDDSVFKVTMDKPVNLSKGNKYTVMFCIEGSHTFKCVDCMQSVTGPGEVNWDFENTVFSQTHQSNRCDTICGPIADFYYIVGHARQ</sequence>
<proteinExistence type="predicted"/>
<dbReference type="Proteomes" id="UP001162131">
    <property type="component" value="Unassembled WGS sequence"/>
</dbReference>
<dbReference type="Pfam" id="PF00169">
    <property type="entry name" value="PH"/>
    <property type="match status" value="1"/>
</dbReference>
<dbReference type="InterPro" id="IPR001849">
    <property type="entry name" value="PH_domain"/>
</dbReference>
<dbReference type="InterPro" id="IPR012983">
    <property type="entry name" value="PHR"/>
</dbReference>
<dbReference type="PANTHER" id="PTHR14336">
    <property type="entry name" value="TANDEM PH DOMAIN CONTAINING PROTEIN"/>
    <property type="match status" value="1"/>
</dbReference>
<dbReference type="FunFam" id="2.30.29.30:FF:000286">
    <property type="entry name" value="PH-protein kinase domain containing protein"/>
    <property type="match status" value="1"/>
</dbReference>
<gene>
    <name evidence="2" type="ORF">BSTOLATCC_MIC55540</name>
</gene>
<protein>
    <recommendedName>
        <fullName evidence="1">PH domain-containing protein</fullName>
    </recommendedName>
</protein>
<organism evidence="2 3">
    <name type="scientific">Blepharisma stoltei</name>
    <dbReference type="NCBI Taxonomy" id="1481888"/>
    <lineage>
        <taxon>Eukaryota</taxon>
        <taxon>Sar</taxon>
        <taxon>Alveolata</taxon>
        <taxon>Ciliophora</taxon>
        <taxon>Postciliodesmatophora</taxon>
        <taxon>Heterotrichea</taxon>
        <taxon>Heterotrichida</taxon>
        <taxon>Blepharismidae</taxon>
        <taxon>Blepharisma</taxon>
    </lineage>
</organism>
<accession>A0AAU9K244</accession>
<dbReference type="AlphaFoldDB" id="A0AAU9K244"/>
<dbReference type="InterPro" id="IPR038648">
    <property type="entry name" value="PHR_sf"/>
</dbReference>
<evidence type="ECO:0000313" key="2">
    <source>
        <dbReference type="EMBL" id="CAG9332085.1"/>
    </source>
</evidence>
<keyword evidence="3" id="KW-1185">Reference proteome</keyword>
<dbReference type="Gene3D" id="2.60.120.820">
    <property type="entry name" value="PHR domain"/>
    <property type="match status" value="1"/>
</dbReference>
<dbReference type="EMBL" id="CAJZBQ010000054">
    <property type="protein sequence ID" value="CAG9332085.1"/>
    <property type="molecule type" value="Genomic_DNA"/>
</dbReference>
<feature type="domain" description="PH" evidence="1">
    <location>
        <begin position="3"/>
        <end position="100"/>
    </location>
</feature>
<dbReference type="SMART" id="SM00233">
    <property type="entry name" value="PH"/>
    <property type="match status" value="1"/>
</dbReference>
<evidence type="ECO:0000313" key="3">
    <source>
        <dbReference type="Proteomes" id="UP001162131"/>
    </source>
</evidence>